<name>A0ABR7IR79_9CLOT</name>
<protein>
    <submittedName>
        <fullName evidence="2">Uncharacterized protein</fullName>
    </submittedName>
</protein>
<proteinExistence type="predicted"/>
<reference evidence="2 3" key="1">
    <citation type="submission" date="2020-08" db="EMBL/GenBank/DDBJ databases">
        <title>Genome public.</title>
        <authorList>
            <person name="Liu C."/>
            <person name="Sun Q."/>
        </authorList>
    </citation>
    <scope>NUCLEOTIDE SEQUENCE [LARGE SCALE GENOMIC DNA]</scope>
    <source>
        <strain evidence="2 3">NSJ-27</strain>
    </source>
</reference>
<keyword evidence="1" id="KW-0732">Signal</keyword>
<sequence length="274" mass="30400">MKKGLTIVLAVVCTCLFLTSCGCDHEWEEATCQAPKTCSKCGKTADDKLGDHQWKDATCTEAKTCKLCGERTGEALGHTPGEWTETQPASCSQEGSKESTCTVCGARIPKIIPKLDHTLADWEIQTPATYSDAGTRIQKCTVCGQIINSESYNMTEEEKNQWLKGNCQKYSFEQIARNPSEYNGKYAVFTGEVVQVMAGYGYDTLRVNITKQGTYSTYWTDTIYVKNYAKSSTRVLEDDVITMYGQLKGETSYESVLGSTVTLPQFDAYIVEIQ</sequence>
<comment type="caution">
    <text evidence="2">The sequence shown here is derived from an EMBL/GenBank/DDBJ whole genome shotgun (WGS) entry which is preliminary data.</text>
</comment>
<dbReference type="PROSITE" id="PS51257">
    <property type="entry name" value="PROKAR_LIPOPROTEIN"/>
    <property type="match status" value="1"/>
</dbReference>
<feature type="signal peptide" evidence="1">
    <location>
        <begin position="1"/>
        <end position="24"/>
    </location>
</feature>
<evidence type="ECO:0000256" key="1">
    <source>
        <dbReference type="SAM" id="SignalP"/>
    </source>
</evidence>
<dbReference type="EMBL" id="JACOQK010000001">
    <property type="protein sequence ID" value="MBC5787317.1"/>
    <property type="molecule type" value="Genomic_DNA"/>
</dbReference>
<keyword evidence="3" id="KW-1185">Reference proteome</keyword>
<organism evidence="2 3">
    <name type="scientific">Clostridium facile</name>
    <dbReference type="NCBI Taxonomy" id="2763035"/>
    <lineage>
        <taxon>Bacteria</taxon>
        <taxon>Bacillati</taxon>
        <taxon>Bacillota</taxon>
        <taxon>Clostridia</taxon>
        <taxon>Eubacteriales</taxon>
        <taxon>Clostridiaceae</taxon>
        <taxon>Clostridium</taxon>
    </lineage>
</organism>
<dbReference type="RefSeq" id="WP_069989015.1">
    <property type="nucleotide sequence ID" value="NZ_JACOQK010000001.1"/>
</dbReference>
<dbReference type="Proteomes" id="UP000649151">
    <property type="component" value="Unassembled WGS sequence"/>
</dbReference>
<feature type="chain" id="PRO_5045521240" evidence="1">
    <location>
        <begin position="25"/>
        <end position="274"/>
    </location>
</feature>
<gene>
    <name evidence="2" type="ORF">H8Z77_04655</name>
</gene>
<accession>A0ABR7IR79</accession>
<evidence type="ECO:0000313" key="3">
    <source>
        <dbReference type="Proteomes" id="UP000649151"/>
    </source>
</evidence>
<evidence type="ECO:0000313" key="2">
    <source>
        <dbReference type="EMBL" id="MBC5787317.1"/>
    </source>
</evidence>